<name>A0A9D1KXJ3_9FIRM</name>
<comment type="similarity">
    <text evidence="1">Belongs to the LytR/CpsA/Psr (LCP) family.</text>
</comment>
<reference evidence="4" key="1">
    <citation type="submission" date="2020-10" db="EMBL/GenBank/DDBJ databases">
        <authorList>
            <person name="Gilroy R."/>
        </authorList>
    </citation>
    <scope>NUCLEOTIDE SEQUENCE</scope>
    <source>
        <strain evidence="4">2830</strain>
    </source>
</reference>
<dbReference type="Gene3D" id="3.40.630.190">
    <property type="entry name" value="LCP protein"/>
    <property type="match status" value="1"/>
</dbReference>
<evidence type="ECO:0000313" key="4">
    <source>
        <dbReference type="EMBL" id="HIU10127.1"/>
    </source>
</evidence>
<evidence type="ECO:0000313" key="5">
    <source>
        <dbReference type="Proteomes" id="UP000824124"/>
    </source>
</evidence>
<dbReference type="PANTHER" id="PTHR33392">
    <property type="entry name" value="POLYISOPRENYL-TEICHOIC ACID--PEPTIDOGLYCAN TEICHOIC ACID TRANSFERASE TAGU"/>
    <property type="match status" value="1"/>
</dbReference>
<protein>
    <submittedName>
        <fullName evidence="4">LCP family protein</fullName>
    </submittedName>
</protein>
<dbReference type="AlphaFoldDB" id="A0A9D1KXJ3"/>
<reference evidence="4" key="2">
    <citation type="journal article" date="2021" name="PeerJ">
        <title>Extensive microbial diversity within the chicken gut microbiome revealed by metagenomics and culture.</title>
        <authorList>
            <person name="Gilroy R."/>
            <person name="Ravi A."/>
            <person name="Getino M."/>
            <person name="Pursley I."/>
            <person name="Horton D.L."/>
            <person name="Alikhan N.F."/>
            <person name="Baker D."/>
            <person name="Gharbi K."/>
            <person name="Hall N."/>
            <person name="Watson M."/>
            <person name="Adriaenssens E.M."/>
            <person name="Foster-Nyarko E."/>
            <person name="Jarju S."/>
            <person name="Secka A."/>
            <person name="Antonio M."/>
            <person name="Oren A."/>
            <person name="Chaudhuri R.R."/>
            <person name="La Ragione R."/>
            <person name="Hildebrand F."/>
            <person name="Pallen M.J."/>
        </authorList>
    </citation>
    <scope>NUCLEOTIDE SEQUENCE</scope>
    <source>
        <strain evidence="4">2830</strain>
    </source>
</reference>
<keyword evidence="2" id="KW-0812">Transmembrane</keyword>
<dbReference type="Pfam" id="PF03816">
    <property type="entry name" value="LytR_cpsA_psr"/>
    <property type="match status" value="1"/>
</dbReference>
<gene>
    <name evidence="4" type="ORF">IAB00_02630</name>
</gene>
<comment type="caution">
    <text evidence="4">The sequence shown here is derived from an EMBL/GenBank/DDBJ whole genome shotgun (WGS) entry which is preliminary data.</text>
</comment>
<proteinExistence type="inferred from homology"/>
<accession>A0A9D1KXJ3</accession>
<evidence type="ECO:0000256" key="1">
    <source>
        <dbReference type="ARBA" id="ARBA00006068"/>
    </source>
</evidence>
<dbReference type="PANTHER" id="PTHR33392:SF6">
    <property type="entry name" value="POLYISOPRENYL-TEICHOIC ACID--PEPTIDOGLYCAN TEICHOIC ACID TRANSFERASE TAGU"/>
    <property type="match status" value="1"/>
</dbReference>
<sequence>MNDNVNENINSDADNNLENNLNENLAKQPAVELHEATLTSSAPSVFGQHDTWWGRHFGFMNGAARFWFLTVLALMICGGFYLGFWGSCQQTQPIDVPYVTSANYFADKAAAEEAMKGYLGEDGVLTVLLLGCDMREGESVGRSDTIMIAFVNLDEGAVNLLSIPRDTRVALAEGKGTTKVNHAFAYGGEPLTRKTIESFLDVEIDRYVQVDFEGFAGIIDALGGVDYDVEQRMYKPEENIDLQPGPQKLNGKQALAYVRWRGTATADIGRIERQQKFLNAVLDQIMSSGTIFKLPQLLNEINQSVETDFTLRELKALIDIYKDYPSISFASDKLPGQDARINGISYWEYYPNQTAALVAKMKGFDLPDNDTPEENTGEVQ</sequence>
<dbReference type="InterPro" id="IPR004474">
    <property type="entry name" value="LytR_CpsA_psr"/>
</dbReference>
<dbReference type="NCBIfam" id="TIGR00350">
    <property type="entry name" value="lytR_cpsA_psr"/>
    <property type="match status" value="1"/>
</dbReference>
<dbReference type="EMBL" id="DVMH01000017">
    <property type="protein sequence ID" value="HIU10127.1"/>
    <property type="molecule type" value="Genomic_DNA"/>
</dbReference>
<organism evidence="4 5">
    <name type="scientific">Candidatus Avidehalobacter gallistercoris</name>
    <dbReference type="NCBI Taxonomy" id="2840694"/>
    <lineage>
        <taxon>Bacteria</taxon>
        <taxon>Bacillati</taxon>
        <taxon>Bacillota</taxon>
        <taxon>Clostridia</taxon>
        <taxon>Eubacteriales</taxon>
        <taxon>Peptococcaceae</taxon>
        <taxon>Peptococcaceae incertae sedis</taxon>
        <taxon>Candidatus Avidehalobacter</taxon>
    </lineage>
</organism>
<evidence type="ECO:0000256" key="2">
    <source>
        <dbReference type="SAM" id="Phobius"/>
    </source>
</evidence>
<dbReference type="Proteomes" id="UP000824124">
    <property type="component" value="Unassembled WGS sequence"/>
</dbReference>
<feature type="transmembrane region" description="Helical" evidence="2">
    <location>
        <begin position="66"/>
        <end position="85"/>
    </location>
</feature>
<keyword evidence="2" id="KW-1133">Transmembrane helix</keyword>
<keyword evidence="2" id="KW-0472">Membrane</keyword>
<evidence type="ECO:0000259" key="3">
    <source>
        <dbReference type="Pfam" id="PF03816"/>
    </source>
</evidence>
<dbReference type="InterPro" id="IPR050922">
    <property type="entry name" value="LytR/CpsA/Psr_CW_biosynth"/>
</dbReference>
<feature type="domain" description="Cell envelope-related transcriptional attenuator" evidence="3">
    <location>
        <begin position="142"/>
        <end position="286"/>
    </location>
</feature>